<feature type="transmembrane region" description="Helical" evidence="1">
    <location>
        <begin position="5"/>
        <end position="22"/>
    </location>
</feature>
<evidence type="ECO:0000313" key="3">
    <source>
        <dbReference type="Proteomes" id="UP000184233"/>
    </source>
</evidence>
<dbReference type="Proteomes" id="UP000184233">
    <property type="component" value="Unassembled WGS sequence"/>
</dbReference>
<evidence type="ECO:0000256" key="1">
    <source>
        <dbReference type="SAM" id="Phobius"/>
    </source>
</evidence>
<proteinExistence type="predicted"/>
<dbReference type="EMBL" id="MKVH01000002">
    <property type="protein sequence ID" value="OJX61301.1"/>
    <property type="molecule type" value="Genomic_DNA"/>
</dbReference>
<gene>
    <name evidence="2" type="ORF">BGO89_01620</name>
</gene>
<keyword evidence="1" id="KW-0812">Transmembrane</keyword>
<name>A0A1M3L6V8_9BACT</name>
<keyword evidence="1" id="KW-0472">Membrane</keyword>
<organism evidence="2 3">
    <name type="scientific">Candidatus Kapaibacterium thiocyanatum</name>
    <dbReference type="NCBI Taxonomy" id="1895771"/>
    <lineage>
        <taxon>Bacteria</taxon>
        <taxon>Pseudomonadati</taxon>
        <taxon>Candidatus Kapaibacteriota</taxon>
        <taxon>Candidatus Kapaibacteriia</taxon>
        <taxon>Candidatus Kapaibacteriales</taxon>
        <taxon>Candidatus Kapaibacteriaceae</taxon>
        <taxon>Candidatus Kapaibacterium</taxon>
    </lineage>
</organism>
<evidence type="ECO:0008006" key="4">
    <source>
        <dbReference type="Google" id="ProtNLM"/>
    </source>
</evidence>
<accession>A0A1M3L6V8</accession>
<sequence>MLRRIIIIVAVLTIPVVIYIAAQYGRLTETTFAGAITATSTGGEGDQAPKVIIVTTIDNPDAGDGYMTGHDGSGRAFRIQYTGSVPEQPFSKGTTVRFVGHVHGADDGYFHATQVYGK</sequence>
<reference evidence="2 3" key="1">
    <citation type="submission" date="2016-09" db="EMBL/GenBank/DDBJ databases">
        <title>Genome-resolved meta-omics ties microbial dynamics to process performance in biotechnology for thiocyanate degradation.</title>
        <authorList>
            <person name="Kantor R.S."/>
            <person name="Huddy R.J."/>
            <person name="Iyer R."/>
            <person name="Thomas B.C."/>
            <person name="Brown C.T."/>
            <person name="Anantharaman K."/>
            <person name="Tringe S."/>
            <person name="Hettich R.L."/>
            <person name="Harrison S.T."/>
            <person name="Banfield J.F."/>
        </authorList>
    </citation>
    <scope>NUCLEOTIDE SEQUENCE [LARGE SCALE GENOMIC DNA]</scope>
    <source>
        <strain evidence="2">59-99</strain>
    </source>
</reference>
<comment type="caution">
    <text evidence="2">The sequence shown here is derived from an EMBL/GenBank/DDBJ whole genome shotgun (WGS) entry which is preliminary data.</text>
</comment>
<evidence type="ECO:0000313" key="2">
    <source>
        <dbReference type="EMBL" id="OJX61301.1"/>
    </source>
</evidence>
<dbReference type="STRING" id="1895771.BGO89_01620"/>
<dbReference type="AlphaFoldDB" id="A0A1M3L6V8"/>
<keyword evidence="1" id="KW-1133">Transmembrane helix</keyword>
<protein>
    <recommendedName>
        <fullName evidence="4">DUF5666 domain-containing protein</fullName>
    </recommendedName>
</protein>